<comment type="similarity">
    <text evidence="2">Belongs to the GSP F family.</text>
</comment>
<dbReference type="Gene3D" id="1.20.81.30">
    <property type="entry name" value="Type II secretion system (T2SS), domain F"/>
    <property type="match status" value="2"/>
</dbReference>
<evidence type="ECO:0000313" key="9">
    <source>
        <dbReference type="EMBL" id="RUO80065.1"/>
    </source>
</evidence>
<proteinExistence type="inferred from homology"/>
<keyword evidence="4 7" id="KW-0812">Transmembrane</keyword>
<dbReference type="InterPro" id="IPR042094">
    <property type="entry name" value="T2SS_GspF_sf"/>
</dbReference>
<feature type="transmembrane region" description="Helical" evidence="7">
    <location>
        <begin position="364"/>
        <end position="384"/>
    </location>
</feature>
<evidence type="ECO:0000313" key="10">
    <source>
        <dbReference type="Proteomes" id="UP000287996"/>
    </source>
</evidence>
<evidence type="ECO:0000259" key="8">
    <source>
        <dbReference type="Pfam" id="PF00482"/>
    </source>
</evidence>
<evidence type="ECO:0000256" key="2">
    <source>
        <dbReference type="ARBA" id="ARBA00005745"/>
    </source>
</evidence>
<keyword evidence="5 7" id="KW-1133">Transmembrane helix</keyword>
<dbReference type="EMBL" id="PIQH01000006">
    <property type="protein sequence ID" value="RUO80065.1"/>
    <property type="molecule type" value="Genomic_DNA"/>
</dbReference>
<dbReference type="OrthoDB" id="6235690at2"/>
<dbReference type="PANTHER" id="PTHR30012:SF0">
    <property type="entry name" value="TYPE II SECRETION SYSTEM PROTEIN F-RELATED"/>
    <property type="match status" value="1"/>
</dbReference>
<feature type="transmembrane region" description="Helical" evidence="7">
    <location>
        <begin position="211"/>
        <end position="234"/>
    </location>
</feature>
<keyword evidence="6 7" id="KW-0472">Membrane</keyword>
<dbReference type="InterPro" id="IPR003004">
    <property type="entry name" value="GspF/PilC"/>
</dbReference>
<dbReference type="AlphaFoldDB" id="A0A432ZQ45"/>
<protein>
    <recommendedName>
        <fullName evidence="8">Type II secretion system protein GspF domain-containing protein</fullName>
    </recommendedName>
</protein>
<evidence type="ECO:0000256" key="5">
    <source>
        <dbReference type="ARBA" id="ARBA00022989"/>
    </source>
</evidence>
<sequence>MTEQRWCYQYQQQSGIVHAATAFKARQKLVSANLANAKLTRYRRWRHGELCSQKQWTAVLAGLQQLLAGGVRIAQALQLLTHRCAQRPSWLLMDLQRQLEQGESLASALRFYTDIVSSFSQQLLAVAEQSGQLTLMLQRLVELAEAADKRTLQRRQALLYPKILLAVSALVFAIMLQWITPQFQQLFSLNGNHDPAALPGLTRWIFRLSEYFVSHNGTIVAALSAIAGILRLVWHYHSQSLWWLVKPLLRRWLVNDQRYWRYYLLAVLLKTGIPALKAVAMVGAISQEKAERAMMDRAHQHLSEGSSWAEAFSESQLGSHWDCQLLQLAEHSGTIDRAMQQLADDYLQRQQQQLATLQKLAEPMLLLVVGALIGGFLLAMYIPLLQLGMAFY</sequence>
<comment type="caution">
    <text evidence="9">The sequence shown here is derived from an EMBL/GenBank/DDBJ whole genome shotgun (WGS) entry which is preliminary data.</text>
</comment>
<evidence type="ECO:0000256" key="1">
    <source>
        <dbReference type="ARBA" id="ARBA00004651"/>
    </source>
</evidence>
<accession>A0A432ZQ45</accession>
<dbReference type="Pfam" id="PF00482">
    <property type="entry name" value="T2SSF"/>
    <property type="match status" value="2"/>
</dbReference>
<feature type="domain" description="Type II secretion system protein GspF" evidence="8">
    <location>
        <begin position="264"/>
        <end position="383"/>
    </location>
</feature>
<feature type="transmembrane region" description="Helical" evidence="7">
    <location>
        <begin position="260"/>
        <end position="285"/>
    </location>
</feature>
<keyword evidence="10" id="KW-1185">Reference proteome</keyword>
<dbReference type="InterPro" id="IPR018076">
    <property type="entry name" value="T2SS_GspF_dom"/>
</dbReference>
<evidence type="ECO:0000256" key="4">
    <source>
        <dbReference type="ARBA" id="ARBA00022692"/>
    </source>
</evidence>
<evidence type="ECO:0000256" key="7">
    <source>
        <dbReference type="SAM" id="Phobius"/>
    </source>
</evidence>
<dbReference type="RefSeq" id="WP_126841902.1">
    <property type="nucleotide sequence ID" value="NZ_PIQH01000006.1"/>
</dbReference>
<evidence type="ECO:0000256" key="3">
    <source>
        <dbReference type="ARBA" id="ARBA00022475"/>
    </source>
</evidence>
<comment type="subcellular location">
    <subcellularLocation>
        <location evidence="1">Cell membrane</location>
        <topology evidence="1">Multi-pass membrane protein</topology>
    </subcellularLocation>
</comment>
<dbReference type="GO" id="GO:0005886">
    <property type="term" value="C:plasma membrane"/>
    <property type="evidence" value="ECO:0007669"/>
    <property type="project" value="UniProtKB-SubCell"/>
</dbReference>
<organism evidence="9 10">
    <name type="scientific">Idiomarina tyrosinivorans</name>
    <dbReference type="NCBI Taxonomy" id="1445662"/>
    <lineage>
        <taxon>Bacteria</taxon>
        <taxon>Pseudomonadati</taxon>
        <taxon>Pseudomonadota</taxon>
        <taxon>Gammaproteobacteria</taxon>
        <taxon>Alteromonadales</taxon>
        <taxon>Idiomarinaceae</taxon>
        <taxon>Idiomarina</taxon>
    </lineage>
</organism>
<gene>
    <name evidence="9" type="ORF">CWI84_07125</name>
</gene>
<dbReference type="PANTHER" id="PTHR30012">
    <property type="entry name" value="GENERAL SECRETION PATHWAY PROTEIN"/>
    <property type="match status" value="1"/>
</dbReference>
<reference evidence="9 10" key="1">
    <citation type="journal article" date="2011" name="Front. Microbiol.">
        <title>Genomic signatures of strain selection and enhancement in Bacillus atrophaeus var. globigii, a historical biowarfare simulant.</title>
        <authorList>
            <person name="Gibbons H.S."/>
            <person name="Broomall S.M."/>
            <person name="McNew L.A."/>
            <person name="Daligault H."/>
            <person name="Chapman C."/>
            <person name="Bruce D."/>
            <person name="Karavis M."/>
            <person name="Krepps M."/>
            <person name="McGregor P.A."/>
            <person name="Hong C."/>
            <person name="Park K.H."/>
            <person name="Akmal A."/>
            <person name="Feldman A."/>
            <person name="Lin J.S."/>
            <person name="Chang W.E."/>
            <person name="Higgs B.W."/>
            <person name="Demirev P."/>
            <person name="Lindquist J."/>
            <person name="Liem A."/>
            <person name="Fochler E."/>
            <person name="Read T.D."/>
            <person name="Tapia R."/>
            <person name="Johnson S."/>
            <person name="Bishop-Lilly K.A."/>
            <person name="Detter C."/>
            <person name="Han C."/>
            <person name="Sozhamannan S."/>
            <person name="Rosenzweig C.N."/>
            <person name="Skowronski E.W."/>
        </authorList>
    </citation>
    <scope>NUCLEOTIDE SEQUENCE [LARGE SCALE GENOMIC DNA]</scope>
    <source>
        <strain evidence="9 10">CC-PW-9</strain>
    </source>
</reference>
<name>A0A432ZQ45_9GAMM</name>
<feature type="transmembrane region" description="Helical" evidence="7">
    <location>
        <begin position="159"/>
        <end position="179"/>
    </location>
</feature>
<evidence type="ECO:0000256" key="6">
    <source>
        <dbReference type="ARBA" id="ARBA00023136"/>
    </source>
</evidence>
<dbReference type="Proteomes" id="UP000287996">
    <property type="component" value="Unassembled WGS sequence"/>
</dbReference>
<keyword evidence="3" id="KW-1003">Cell membrane</keyword>
<feature type="domain" description="Type II secretion system protein GspF" evidence="8">
    <location>
        <begin position="66"/>
        <end position="181"/>
    </location>
</feature>